<dbReference type="Gene3D" id="3.40.50.300">
    <property type="entry name" value="P-loop containing nucleotide triphosphate hydrolases"/>
    <property type="match status" value="2"/>
</dbReference>
<dbReference type="RefSeq" id="WP_155446105.1">
    <property type="nucleotide sequence ID" value="NZ_JAOQNR010000010.1"/>
</dbReference>
<dbReference type="SUPFAM" id="SSF53335">
    <property type="entry name" value="S-adenosyl-L-methionine-dependent methyltransferases"/>
    <property type="match status" value="1"/>
</dbReference>
<dbReference type="InterPro" id="IPR023346">
    <property type="entry name" value="Lysozyme-like_dom_sf"/>
</dbReference>
<dbReference type="InterPro" id="IPR029063">
    <property type="entry name" value="SAM-dependent_MTases_sf"/>
</dbReference>
<feature type="region of interest" description="Disordered" evidence="2">
    <location>
        <begin position="888"/>
        <end position="1010"/>
    </location>
</feature>
<evidence type="ECO:0000313" key="5">
    <source>
        <dbReference type="Proteomes" id="UP000439113"/>
    </source>
</evidence>
<feature type="compositionally biased region" description="Pro residues" evidence="2">
    <location>
        <begin position="951"/>
        <end position="962"/>
    </location>
</feature>
<feature type="compositionally biased region" description="Basic and acidic residues" evidence="2">
    <location>
        <begin position="723"/>
        <end position="732"/>
    </location>
</feature>
<dbReference type="InterPro" id="IPR041639">
    <property type="entry name" value="LPD39"/>
</dbReference>
<dbReference type="Gene3D" id="1.10.530.10">
    <property type="match status" value="1"/>
</dbReference>
<feature type="compositionally biased region" description="Low complexity" evidence="2">
    <location>
        <begin position="826"/>
        <end position="842"/>
    </location>
</feature>
<comment type="caution">
    <text evidence="4">The sequence shown here is derived from an EMBL/GenBank/DDBJ whole genome shotgun (WGS) entry which is preliminary data.</text>
</comment>
<dbReference type="PROSITE" id="PS51194">
    <property type="entry name" value="HELICASE_CTER"/>
    <property type="match status" value="1"/>
</dbReference>
<feature type="coiled-coil region" evidence="1">
    <location>
        <begin position="2132"/>
        <end position="2159"/>
    </location>
</feature>
<feature type="compositionally biased region" description="Gly residues" evidence="2">
    <location>
        <begin position="1192"/>
        <end position="1205"/>
    </location>
</feature>
<dbReference type="InterPro" id="IPR052933">
    <property type="entry name" value="DNA_Protect_Modify"/>
</dbReference>
<gene>
    <name evidence="4" type="ORF">GJ654_10480</name>
</gene>
<accession>A0A6N8DLM0</accession>
<feature type="compositionally biased region" description="Low complexity" evidence="2">
    <location>
        <begin position="753"/>
        <end position="767"/>
    </location>
</feature>
<feature type="compositionally biased region" description="Basic and acidic residues" evidence="2">
    <location>
        <begin position="1128"/>
        <end position="1140"/>
    </location>
</feature>
<feature type="region of interest" description="Disordered" evidence="2">
    <location>
        <begin position="20"/>
        <end position="39"/>
    </location>
</feature>
<dbReference type="Pfam" id="PF00271">
    <property type="entry name" value="Helicase_C"/>
    <property type="match status" value="1"/>
</dbReference>
<feature type="region of interest" description="Disordered" evidence="2">
    <location>
        <begin position="826"/>
        <end position="875"/>
    </location>
</feature>
<dbReference type="InterPro" id="IPR014001">
    <property type="entry name" value="Helicase_ATP-bd"/>
</dbReference>
<dbReference type="PANTHER" id="PTHR41313:SF1">
    <property type="entry name" value="DNA METHYLASE ADENINE-SPECIFIC DOMAIN-CONTAINING PROTEIN"/>
    <property type="match status" value="1"/>
</dbReference>
<dbReference type="OrthoDB" id="9814088at2"/>
<organism evidence="4 5">
    <name type="scientific">Rhodoblastus acidophilus</name>
    <name type="common">Rhodopseudomonas acidophila</name>
    <dbReference type="NCBI Taxonomy" id="1074"/>
    <lineage>
        <taxon>Bacteria</taxon>
        <taxon>Pseudomonadati</taxon>
        <taxon>Pseudomonadota</taxon>
        <taxon>Alphaproteobacteria</taxon>
        <taxon>Hyphomicrobiales</taxon>
        <taxon>Rhodoblastaceae</taxon>
        <taxon>Rhodoblastus</taxon>
    </lineage>
</organism>
<feature type="compositionally biased region" description="Basic and acidic residues" evidence="2">
    <location>
        <begin position="939"/>
        <end position="950"/>
    </location>
</feature>
<dbReference type="Proteomes" id="UP000439113">
    <property type="component" value="Unassembled WGS sequence"/>
</dbReference>
<feature type="region of interest" description="Disordered" evidence="2">
    <location>
        <begin position="497"/>
        <end position="599"/>
    </location>
</feature>
<dbReference type="EMBL" id="WNKS01000007">
    <property type="protein sequence ID" value="MTV31420.1"/>
    <property type="molecule type" value="Genomic_DNA"/>
</dbReference>
<dbReference type="SMART" id="SM00487">
    <property type="entry name" value="DEXDc"/>
    <property type="match status" value="1"/>
</dbReference>
<evidence type="ECO:0000256" key="2">
    <source>
        <dbReference type="SAM" id="MobiDB-lite"/>
    </source>
</evidence>
<sequence>MADIAAASPIDQLLADSTTKLNTATGGGGGGMSGPSALDQGMVRSFEQAADQFNVPVDALLAMAERDSGFDAYRRSSGPGPKTRGIIAMNDADMQRTGVNPYVPQQVVTAAAQKLRGYLNSGMSLDDAIRAHASGSNNPADWGPQATEYLSDVQKRAARFADALYPATPEPTEPAPDPSAAADGPTFGGDIARSAGRGFATLLNVPFEIASALGSQWAEGVAAPVRAANEESKKQDTKATQEARAAFDKLGNRITKIQEDTKATGLKGWLSTVAANPMDAMKDLGESAFAAASDPRLLATMVGESAPSMIGVGMAGRAGNTLAKGLGAGARMTQAATTGGVVAGSSAMSAGSIAEAVNEDVAKLSPEKLKELAPHAKDEDEARATVRQNAYMTVNTLIASIAAGSLDGFGQGAEKLIANGFRTSAGAIRQAATTMKHEAAQEFVQTGAEDIGQGLAKDQINPDKNNYDGMLRDMGSAATVGAAMGAGTGAIAGARGIRQSEPPAPQDEPLALPPPSDFNVGPDGQAREGSARVRQLPPPPDFRVDGEGNASAPGDNNPVPPPQPNQPPGWKAGTEQWAEPAGNDVGAPTAPANHGPLSRALHAGAPHIAEASKPAGNPVIVTDELGTRAGHIVSQDANGVTFVDADGSIELFSPADLAGGKIKITTGDHGATAPKSFEAAQAEKAAAAMPSFDHQAPAETDHGVLPQPGSAEDQTHIAAAVKAEEKPVEAAKPEATPAAKVEPTKPTEPAEPAPQAQEGGIAEQAAASVAQHVKPHDKSLAEMSEAELRDRLKYVAEQAKGSGWNKPLVKARKEVEAEIDQRVSAAKKANAEAAPVEAAPVEKPAEKPAEAPKAEPKPKAEPGAPATDAHAGKWFGSPEKAQAYVEKKGIAATHEPKKTGAKRWEIKPKSEGRIEEAPPAPATPAPSAVKPEAAPAPKMAEKPKAAEPPKQEPAPAPQPAPAPKAEQPKAETPKAPEPAPSPAPAAASEQAKPAETAPEAKPGYGDKNKLVGNDRAAELREKLRQKLKAAGHTLNSGIDPEMLAIGAELAVYHIEAGARAFGDFAKVMARDLGAKLGDLKPYLRSWYNGARDMMEDHGHDVADLDAPDKVKSELARVLSEEATNGSDEQGRNPSDRKGVSDAESGPEDAAQHGTGRPDQEGVAGGKPGDVGEAPKGADDGQAGVRDAAENVGGNGQASGSGGSGNGRTRAGRKRKSDDGTGEPKSGPVTPEEAKDVPPALPKAENFHIDNPLEIVGGGPVARFDRNMAAIKLFNVLREEGRPATAEEMRTLAGYTGWGSFGQELFQGTWERPMHKPAWEERGAWLRDHLGQEEWESAQRSITNAHYTDPPTVLAMWDMMRRMGFKSGRVLEPSMGIGNFFGLMPKDMKDRSKLSGIEMDQLTGGMAKLLYPDANVQIMPYQESRTPDNFHDAVVGNWPFENTVIADRRYNKLEPFLHDYFFLKTLDQVRPGGIVMGITSSGTMDKQAVRIRANLAKKAELVAAIRLPSGAFEEYAGTKVVTDIVILKKRPQELSLVPEDANWLKTVQVDTPSGQKVSINEYYVKNPQNVIGTTDFGHGTTRGRPGMIVHRPENMAERLKEAVKLIPENVYQKDDTAKKISYITNHTADREGSLTTQGGKLYVVRGEQLAPAGELVKYEVKDTAETARREGELNSLIDMRRKYGQLIDAERNGTDAEPARAALRAAYEAFAKANGKLGESFGLNYLKKISDPFYPAIASLEIGGKPAAILSRSTMRAAPKMENPSIQDAYVLARNGGSISPRLDEIAALAKKPVDKVKAELVKSGAVFETPTGDVVPSDIYLSGNVREKLRQAEAAAKDNAAMQHNVEALKAVQPKDTPYFNIETQLGATWVPPSVYRDYIGHMLNLDDASKHVGVSFRNGRWKAELRPGTNSRTEAATGYGTPHLPFSRLVNLAMTNQLAKIYGKDADGKDVFDQKATDEANERIGKIREDFGDWLWSDPERTVAMEREYNEATNSIATPNYDGSFLTFPGMALQFGNSPFDLRQHQADAIWRALVNRRSINAHEVGTGKTFTMGGIAVESRRYGIAKKPMILAHNANSKSVAAEIQQMYPSAKVLYIDNLSPDTIDVKMRQIANDDWDAIVVPHSVLDRLALREETLMKMAEEQIQALEDEALEAAKDDGTDLDVGMMDDPEAMKKVRSVTAKELVKARNRIIENIKKQAQKSSREGAMAFEDTGIDMVMVDEAHEFKKPPIATRMRIKGLNTGTSDRSIALKFLTDYIRANNGGGNVHTFTGTPITNTLTEVFHQMRYVMEDEMRRAGINDWDGWFGSFARELYDVELNSAGEYEGVSRLAAFVNVPELRRLIGQYMDTVFADDMPEMQPRETSSGKTMAAKNLTELERAELLNGRTEGAKNRPYKKVVNVTSDMTEPQLAAFREIQQLAQRWRNMAPLERKRTMQEGGPESPILTEGMANKASFDVRQLEGERLAGMEGKVPDHEGSKLSNVVKNVKEVFDSHPLANQVIFASQGFSNTVSRSGGRDAAGEKIKRTVKVFASIKDLVARLEQAGIPKEQIAVVDGSTSKDKRKLIADAMNSGEIRVVIGNTQTLGVGVNMQRNLRAMHHLDAPYMPGDLEQRNGRGHRQGNQWNTVLEYRYMTDRLDGRRWQILARKETFIKAFLKASADQRTIEGDAASEDESDILSSFAEAAGDPRILIKEKLKKTIERLQRAERIHRTGIADARGRHRQSQEAIASRTSEIESIEKNGTVAKAKKLVADNAGDGFKAEIDGKTYDKRKDFDAAYDQFVARNMHAGDEPRVIGKFGGHDIKAGWWKYAAKPEMFVEIDGHKFATNGGIAGVEGSARRFPDRVEGLRQDAEKLKNTVGRLEDVMKTPFGRAKDLADAAERLSSLDRDIVENPVPPPAWLRVGTPTETPVFWHGKEFEVSGHLYSNEGWFVRATDGKGEVTIPYNEATDKNGMPLYEPREFKKPEVIDGQKSTAPAAEGGEDAPKLSVAQDAAAEGMSAATLRSYLTTGAQGDTIARLIDAGHVVLHDDATTVPAKPKSDGILQGATMGDGKVHLVAGNMSPERARGILLHEIFHAGGERLVGSTKWDNLMQRTWAAAEAAMGRISEGKARPQDAFWQDALNSAEMAGAPYEHFAEEIAAYAIEHSDAAPAGLREVADRLMGAVKDWLFRRFGKQFGAVTPAQLRSLAKAALHSHEGRAERLEAGEDGVRFSMGNHGARVGDKAKGLYSKATRAASDFLTSAMAGAKEAADNVGSMSVLSLVPVRPLFLELARHTPSARHYIDTKQAMDSLRHALNEGDAKVLERWSKWVRATKLTKNGLKPLNREANERLMDLMHESTIAQVDPSGKFDQRLSRDDVNVLRDASKRGTPAYEEALERKAKDDARATAYRALKDRFDALPDEAKELYKDVRDAYKNRADETENEIVGNMRKAIDQISKNADEKHTAEMKRIKDEGLTGTAKADAIKAADNALLMAKTRVTRNKAARLKQLRAEFETNRIEPYFPLARFGSYFVTARDAAGKVKSFSRFEKRGEQRRFAEAMRANGFDVQEGLASLKGDLERSIDPRFVSEVDDILAAANAPEAVRDAIWQKYLESLPDLSMRKHSIHRKNREGWNPDALRAFAHNMFHSAHQLSRLRYGQDLQGHIDEARKEVESAPDPVRAQAVVNEMVRAHDFAMNPKGAAWSYRATSLAFLWTMGWNLSTGLVVLHDPIQRGIPNLGYDAETGNVGIKRAAAEMAKTFSEVMRGKGFIENSATLTGDERDAMRRAKELNVIESTNAHDLAGVSDAGIDYSPWMHKTMQTASLPLHHAERVNREVIFLAAYRIARDAGMNHGAAVKKAADLTWMSQFDTQASSKARVMRGPVGRAALALRNFHFNILYRFFKDAHEAMTGMEPAAKKAAMGRVVSSVAITAAMAGIRGAYFYKLILPVAAMALSAAGMYDDKDQEPSEALRRTVLKATGDTMIGRAVGGMMMDGIPGYWTGTNLSERIGVADIGFRPPDRDMNPEQGWNYWLQQAGGPALEIAHGIYTGAADMSKGEFLRGLKEMLPASARNLVKAGQYAHEGVKTRRGDSVVEHVAPQDIVKQAIGFGPAEISDRFQRNTFQNNIQKRLAEERKEILTKAAKARMEGNQEAFEAALEEVRKYNAANPRDAIKGKGILQSIKSRRNLSDKAEYGVVLKPGTADRVKGVTSPSIYSREE</sequence>
<reference evidence="4 5" key="1">
    <citation type="submission" date="2019-11" db="EMBL/GenBank/DDBJ databases">
        <title>Whole-genome sequence of a Rhodoblastus acidophilus DSM 142.</title>
        <authorList>
            <person name="Kyndt J.A."/>
            <person name="Meyer T.E."/>
        </authorList>
    </citation>
    <scope>NUCLEOTIDE SEQUENCE [LARGE SCALE GENOMIC DNA]</scope>
    <source>
        <strain evidence="4 5">DSM 142</strain>
    </source>
</reference>
<dbReference type="InterPro" id="IPR027417">
    <property type="entry name" value="P-loop_NTPase"/>
</dbReference>
<feature type="region of interest" description="Disordered" evidence="2">
    <location>
        <begin position="723"/>
        <end position="777"/>
    </location>
</feature>
<feature type="compositionally biased region" description="Basic and acidic residues" evidence="2">
    <location>
        <begin position="888"/>
        <end position="916"/>
    </location>
</feature>
<feature type="compositionally biased region" description="Low complexity" evidence="2">
    <location>
        <begin position="984"/>
        <end position="1002"/>
    </location>
</feature>
<evidence type="ECO:0000256" key="1">
    <source>
        <dbReference type="SAM" id="Coils"/>
    </source>
</evidence>
<proteinExistence type="predicted"/>
<feature type="compositionally biased region" description="Pro residues" evidence="2">
    <location>
        <begin position="502"/>
        <end position="516"/>
    </location>
</feature>
<dbReference type="InterPro" id="IPR001650">
    <property type="entry name" value="Helicase_C-like"/>
</dbReference>
<feature type="region of interest" description="Disordered" evidence="2">
    <location>
        <begin position="1119"/>
        <end position="1244"/>
    </location>
</feature>
<evidence type="ECO:0000259" key="3">
    <source>
        <dbReference type="PROSITE" id="PS51194"/>
    </source>
</evidence>
<dbReference type="NCBIfam" id="NF032893">
    <property type="entry name" value="tail-700"/>
    <property type="match status" value="1"/>
</dbReference>
<feature type="compositionally biased region" description="Pro residues" evidence="2">
    <location>
        <begin position="558"/>
        <end position="567"/>
    </location>
</feature>
<dbReference type="PANTHER" id="PTHR41313">
    <property type="entry name" value="ADENINE-SPECIFIC METHYLTRANSFERASE"/>
    <property type="match status" value="1"/>
</dbReference>
<dbReference type="SUPFAM" id="SSF52540">
    <property type="entry name" value="P-loop containing nucleoside triphosphate hydrolases"/>
    <property type="match status" value="2"/>
</dbReference>
<dbReference type="Pfam" id="PF18858">
    <property type="entry name" value="LPD39"/>
    <property type="match status" value="1"/>
</dbReference>
<feature type="domain" description="Helicase C-terminal" evidence="3">
    <location>
        <begin position="2518"/>
        <end position="2665"/>
    </location>
</feature>
<feature type="compositionally biased region" description="Low complexity" evidence="2">
    <location>
        <begin position="925"/>
        <end position="938"/>
    </location>
</feature>
<name>A0A6N8DLM0_RHOAC</name>
<dbReference type="Gene3D" id="3.40.50.150">
    <property type="entry name" value="Vaccinia Virus protein VP39"/>
    <property type="match status" value="1"/>
</dbReference>
<dbReference type="SUPFAM" id="SSF53955">
    <property type="entry name" value="Lysozyme-like"/>
    <property type="match status" value="1"/>
</dbReference>
<evidence type="ECO:0000313" key="4">
    <source>
        <dbReference type="EMBL" id="MTV31420.1"/>
    </source>
</evidence>
<feature type="compositionally biased region" description="Basic and acidic residues" evidence="2">
    <location>
        <begin position="843"/>
        <end position="860"/>
    </location>
</feature>
<dbReference type="SMART" id="SM00490">
    <property type="entry name" value="HELICc"/>
    <property type="match status" value="1"/>
</dbReference>
<protein>
    <submittedName>
        <fullName evidence="4">PLxRFG domain-containing protein</fullName>
    </submittedName>
</protein>
<keyword evidence="1" id="KW-0175">Coiled coil</keyword>